<sequence>MSGSYKGDINFESVLEYEKSGTFEPATKEHAQRNTPKPKKPGSVTEKSLKGMRDTIAYTAATVEYAINTGDYSLIENGPMSTSEKNHFLDSEMKDLLQRARDGKRWVDNAKITYTLDEDKPVWDGEVYSWKRTFTMNYGKFEVDDGKVEDVSDGGGDAKREYKGHLLAEYRNGSWVVAGIASQFEDDDDPVTPSSSPSASAGI</sequence>
<feature type="compositionally biased region" description="Low complexity" evidence="1">
    <location>
        <begin position="193"/>
        <end position="203"/>
    </location>
</feature>
<organism evidence="3 4">
    <name type="scientific">Rothia dentocariosa</name>
    <dbReference type="NCBI Taxonomy" id="2047"/>
    <lineage>
        <taxon>Bacteria</taxon>
        <taxon>Bacillati</taxon>
        <taxon>Actinomycetota</taxon>
        <taxon>Actinomycetes</taxon>
        <taxon>Micrococcales</taxon>
        <taxon>Micrococcaceae</taxon>
        <taxon>Rothia</taxon>
    </lineage>
</organism>
<feature type="region of interest" description="Disordered" evidence="1">
    <location>
        <begin position="184"/>
        <end position="203"/>
    </location>
</feature>
<name>A0A2A8D4I8_9MICC</name>
<comment type="caution">
    <text evidence="3">The sequence shown here is derived from an EMBL/GenBank/DDBJ whole genome shotgun (WGS) entry which is preliminary data.</text>
</comment>
<dbReference type="AlphaFoldDB" id="A0A2A8D4I8"/>
<accession>A0A2A8D4I8</accession>
<protein>
    <submittedName>
        <fullName evidence="3">Cell wall anchor protein</fullName>
    </submittedName>
</protein>
<gene>
    <name evidence="3" type="ORF">CRM92_08605</name>
</gene>
<dbReference type="Proteomes" id="UP000219947">
    <property type="component" value="Unassembled WGS sequence"/>
</dbReference>
<feature type="region of interest" description="Disordered" evidence="1">
    <location>
        <begin position="22"/>
        <end position="48"/>
    </location>
</feature>
<dbReference type="InterPro" id="IPR046281">
    <property type="entry name" value="DUF6318"/>
</dbReference>
<feature type="domain" description="DUF6318" evidence="2">
    <location>
        <begin position="21"/>
        <end position="178"/>
    </location>
</feature>
<reference evidence="3" key="1">
    <citation type="submission" date="2017-10" db="EMBL/GenBank/DDBJ databases">
        <title>Kefir isolates.</title>
        <authorList>
            <person name="Kim Y."/>
            <person name="Blasche S."/>
        </authorList>
    </citation>
    <scope>NUCLEOTIDE SEQUENCE [LARGE SCALE GENOMIC DNA]</scope>
    <source>
        <strain evidence="3">OG2-2</strain>
    </source>
</reference>
<evidence type="ECO:0000256" key="1">
    <source>
        <dbReference type="SAM" id="MobiDB-lite"/>
    </source>
</evidence>
<feature type="compositionally biased region" description="Basic and acidic residues" evidence="1">
    <location>
        <begin position="22"/>
        <end position="32"/>
    </location>
</feature>
<keyword evidence="4" id="KW-1185">Reference proteome</keyword>
<evidence type="ECO:0000313" key="4">
    <source>
        <dbReference type="Proteomes" id="UP000219947"/>
    </source>
</evidence>
<evidence type="ECO:0000313" key="3">
    <source>
        <dbReference type="EMBL" id="PEN15821.1"/>
    </source>
</evidence>
<dbReference type="Pfam" id="PF19843">
    <property type="entry name" value="DUF6318"/>
    <property type="match status" value="1"/>
</dbReference>
<evidence type="ECO:0000259" key="2">
    <source>
        <dbReference type="Pfam" id="PF19843"/>
    </source>
</evidence>
<proteinExistence type="predicted"/>
<dbReference type="EMBL" id="PDEV01000004">
    <property type="protein sequence ID" value="PEN15821.1"/>
    <property type="molecule type" value="Genomic_DNA"/>
</dbReference>